<dbReference type="InterPro" id="IPR032816">
    <property type="entry name" value="VTT_dom"/>
</dbReference>
<dbReference type="PROSITE" id="PS50035">
    <property type="entry name" value="PLD"/>
    <property type="match status" value="2"/>
</dbReference>
<keyword evidence="10" id="KW-1133">Transmembrane helix</keyword>
<comment type="catalytic activity">
    <reaction evidence="1">
        <text>a 1,2-diacyl-sn-glycero-3-phosphocholine + H2O = a 1,2-diacyl-sn-glycero-3-phosphate + choline + H(+)</text>
        <dbReference type="Rhea" id="RHEA:14445"/>
        <dbReference type="ChEBI" id="CHEBI:15354"/>
        <dbReference type="ChEBI" id="CHEBI:15377"/>
        <dbReference type="ChEBI" id="CHEBI:15378"/>
        <dbReference type="ChEBI" id="CHEBI:57643"/>
        <dbReference type="ChEBI" id="CHEBI:58608"/>
        <dbReference type="EC" id="3.1.4.4"/>
    </reaction>
</comment>
<feature type="transmembrane region" description="Helical" evidence="10">
    <location>
        <begin position="558"/>
        <end position="580"/>
    </location>
</feature>
<evidence type="ECO:0000256" key="5">
    <source>
        <dbReference type="ARBA" id="ARBA00022525"/>
    </source>
</evidence>
<keyword evidence="13" id="KW-1185">Reference proteome</keyword>
<feature type="transmembrane region" description="Helical" evidence="10">
    <location>
        <begin position="601"/>
        <end position="624"/>
    </location>
</feature>
<organism evidence="12 13">
    <name type="scientific">Marinimicrococcus flavescens</name>
    <dbReference type="NCBI Taxonomy" id="3031815"/>
    <lineage>
        <taxon>Bacteria</taxon>
        <taxon>Pseudomonadati</taxon>
        <taxon>Pseudomonadota</taxon>
        <taxon>Alphaproteobacteria</taxon>
        <taxon>Geminicoccales</taxon>
        <taxon>Geminicoccaceae</taxon>
        <taxon>Marinimicrococcus</taxon>
    </lineage>
</organism>
<accession>A0AAP3V152</accession>
<evidence type="ECO:0000256" key="6">
    <source>
        <dbReference type="ARBA" id="ARBA00022737"/>
    </source>
</evidence>
<keyword evidence="8" id="KW-0443">Lipid metabolism</keyword>
<evidence type="ECO:0000313" key="13">
    <source>
        <dbReference type="Proteomes" id="UP001301140"/>
    </source>
</evidence>
<reference evidence="12 13" key="1">
    <citation type="submission" date="2023-03" db="EMBL/GenBank/DDBJ databases">
        <title>YIM 152171 draft genome.</title>
        <authorList>
            <person name="Yang Z."/>
        </authorList>
    </citation>
    <scope>NUCLEOTIDE SEQUENCE [LARGE SCALE GENOMIC DNA]</scope>
    <source>
        <strain evidence="12 13">YIM 152171</strain>
    </source>
</reference>
<evidence type="ECO:0000256" key="3">
    <source>
        <dbReference type="ARBA" id="ARBA00004613"/>
    </source>
</evidence>
<dbReference type="GO" id="GO:0004630">
    <property type="term" value="F:phospholipase D activity"/>
    <property type="evidence" value="ECO:0007669"/>
    <property type="project" value="UniProtKB-EC"/>
</dbReference>
<dbReference type="Pfam" id="PF09335">
    <property type="entry name" value="VTT_dom"/>
    <property type="match status" value="1"/>
</dbReference>
<comment type="function">
    <text evidence="2">Could be a virulence factor.</text>
</comment>
<evidence type="ECO:0000256" key="8">
    <source>
        <dbReference type="ARBA" id="ARBA00023098"/>
    </source>
</evidence>
<dbReference type="Proteomes" id="UP001301140">
    <property type="component" value="Unassembled WGS sequence"/>
</dbReference>
<comment type="caution">
    <text evidence="12">The sequence shown here is derived from an EMBL/GenBank/DDBJ whole genome shotgun (WGS) entry which is preliminary data.</text>
</comment>
<feature type="transmembrane region" description="Helical" evidence="10">
    <location>
        <begin position="479"/>
        <end position="501"/>
    </location>
</feature>
<comment type="subcellular location">
    <subcellularLocation>
        <location evidence="3">Secreted</location>
    </subcellularLocation>
</comment>
<dbReference type="GO" id="GO:0009395">
    <property type="term" value="P:phospholipid catabolic process"/>
    <property type="evidence" value="ECO:0007669"/>
    <property type="project" value="TreeGrafter"/>
</dbReference>
<evidence type="ECO:0000256" key="1">
    <source>
        <dbReference type="ARBA" id="ARBA00000798"/>
    </source>
</evidence>
<protein>
    <recommendedName>
        <fullName evidence="4">Phospholipase D</fullName>
    </recommendedName>
    <alternativeName>
        <fullName evidence="9">Choline phosphatase</fullName>
    </alternativeName>
</protein>
<keyword evidence="10" id="KW-0472">Membrane</keyword>
<sequence length="698" mass="76059">MMLEEGTTCWRRASASRAALLVDGAAYFAALRAALEKARERVWILGWDIRSEVSLDPLGSAEPLGRFLDRLVRERPELEICILIWDWALPYSMDRELFPQWSLGLLTHPRVRFELDAEHPLGGCQHEKLVVIDGSLVFCGGIDLTAGRWDTPAHRLDEPTRALPADKPMPPFHDVEIMAEGEVAAAAEELARERWLRVTGEDLAAARPRGSECWPDAVEPWWHEVAVGIGRTRPDWNGMGPAHEIAAFYEAMAGAAQRYIYIENQYLTVESLARRLAERLLEPDGPEIVILTPERCEGVVETAVMDVGRARFVQIMREADRFDRLRIMAPKVHGEAINLHAKLIVVDDRWFSAGSANLANRSMGLDTEINLIIEAGPEENEPRVAIGRVRDTLLAEHLGCEPAGLQAAVAERGSLVRALDALNGQTPRSLVRLEPDPSNLLAEASDPILLADSPEPLTVERVAERLAPPPRRRRIGRRLLAVMGLLAVVIALAFLLGNGALDQEGLVRHVLAVAHAHRGSGIDLLIVLAVFAAGSVVMVPVTLLILATAMLFGPWLGVAYALGGVAVGTASSFMLGRFLGRDVVRRVGGRRVNALRKRLSRHGLLTAALVRMVPVAPFGVVNMVAGVTEIGAGTFVLGSVLGMFPGILLMSLLGDRIGAWLRHPVPGNLVILGLCAVLVGLVAWLATRWLQRARPAAG</sequence>
<gene>
    <name evidence="12" type="ORF">PZ740_00995</name>
</gene>
<proteinExistence type="predicted"/>
<evidence type="ECO:0000256" key="7">
    <source>
        <dbReference type="ARBA" id="ARBA00022801"/>
    </source>
</evidence>
<dbReference type="GO" id="GO:0005576">
    <property type="term" value="C:extracellular region"/>
    <property type="evidence" value="ECO:0007669"/>
    <property type="project" value="UniProtKB-SubCell"/>
</dbReference>
<feature type="domain" description="PLD phosphodiesterase" evidence="11">
    <location>
        <begin position="335"/>
        <end position="362"/>
    </location>
</feature>
<evidence type="ECO:0000256" key="2">
    <source>
        <dbReference type="ARBA" id="ARBA00003145"/>
    </source>
</evidence>
<dbReference type="InterPro" id="IPR025202">
    <property type="entry name" value="PLD-like_dom"/>
</dbReference>
<keyword evidence="7" id="KW-0378">Hydrolase</keyword>
<feature type="transmembrane region" description="Helical" evidence="10">
    <location>
        <begin position="630"/>
        <end position="653"/>
    </location>
</feature>
<keyword evidence="6" id="KW-0677">Repeat</keyword>
<dbReference type="RefSeq" id="WP_327787365.1">
    <property type="nucleotide sequence ID" value="NZ_JARGEQ010000006.1"/>
</dbReference>
<dbReference type="AlphaFoldDB" id="A0AAP3V152"/>
<dbReference type="PANTHER" id="PTHR18896">
    <property type="entry name" value="PHOSPHOLIPASE D"/>
    <property type="match status" value="1"/>
</dbReference>
<keyword evidence="5" id="KW-0964">Secreted</keyword>
<dbReference type="SUPFAM" id="SSF56024">
    <property type="entry name" value="Phospholipase D/nuclease"/>
    <property type="match status" value="2"/>
</dbReference>
<dbReference type="Pfam" id="PF13091">
    <property type="entry name" value="PLDc_2"/>
    <property type="match status" value="1"/>
</dbReference>
<evidence type="ECO:0000256" key="4">
    <source>
        <dbReference type="ARBA" id="ARBA00018392"/>
    </source>
</evidence>
<keyword evidence="10" id="KW-0812">Transmembrane</keyword>
<dbReference type="InterPro" id="IPR001736">
    <property type="entry name" value="PLipase_D/transphosphatidylase"/>
</dbReference>
<evidence type="ECO:0000259" key="11">
    <source>
        <dbReference type="PROSITE" id="PS50035"/>
    </source>
</evidence>
<dbReference type="CDD" id="cd09143">
    <property type="entry name" value="PLDc_vPLD1_2_like_bac_2"/>
    <property type="match status" value="1"/>
</dbReference>
<dbReference type="CDD" id="cd09140">
    <property type="entry name" value="PLDc_vPLD1_2_like_bac_1"/>
    <property type="match status" value="1"/>
</dbReference>
<name>A0AAP3V152_9PROT</name>
<dbReference type="PANTHER" id="PTHR18896:SF76">
    <property type="entry name" value="PHOSPHOLIPASE"/>
    <property type="match status" value="1"/>
</dbReference>
<feature type="transmembrane region" description="Helical" evidence="10">
    <location>
        <begin position="665"/>
        <end position="686"/>
    </location>
</feature>
<evidence type="ECO:0000256" key="10">
    <source>
        <dbReference type="SAM" id="Phobius"/>
    </source>
</evidence>
<dbReference type="SMART" id="SM00155">
    <property type="entry name" value="PLDc"/>
    <property type="match status" value="2"/>
</dbReference>
<evidence type="ECO:0000313" key="12">
    <source>
        <dbReference type="EMBL" id="MDF1584957.1"/>
    </source>
</evidence>
<dbReference type="InterPro" id="IPR015679">
    <property type="entry name" value="PLipase_D_fam"/>
</dbReference>
<feature type="domain" description="PLD phosphodiesterase" evidence="11">
    <location>
        <begin position="121"/>
        <end position="148"/>
    </location>
</feature>
<dbReference type="Gene3D" id="3.30.870.10">
    <property type="entry name" value="Endonuclease Chain A"/>
    <property type="match status" value="2"/>
</dbReference>
<evidence type="ECO:0000256" key="9">
    <source>
        <dbReference type="ARBA" id="ARBA00029594"/>
    </source>
</evidence>
<dbReference type="EMBL" id="JARGEQ010000006">
    <property type="protein sequence ID" value="MDF1584957.1"/>
    <property type="molecule type" value="Genomic_DNA"/>
</dbReference>
<feature type="transmembrane region" description="Helical" evidence="10">
    <location>
        <begin position="522"/>
        <end position="552"/>
    </location>
</feature>